<comment type="caution">
    <text evidence="18">The sequence shown here is derived from an EMBL/GenBank/DDBJ whole genome shotgun (WGS) entry which is preliminary data.</text>
</comment>
<evidence type="ECO:0000256" key="11">
    <source>
        <dbReference type="ARBA" id="ARBA00023257"/>
    </source>
</evidence>
<evidence type="ECO:0000256" key="7">
    <source>
        <dbReference type="ARBA" id="ARBA00022989"/>
    </source>
</evidence>
<dbReference type="SUPFAM" id="SSF49313">
    <property type="entry name" value="Cadherin-like"/>
    <property type="match status" value="1"/>
</dbReference>
<dbReference type="Pfam" id="PF13385">
    <property type="entry name" value="Laminin_G_3"/>
    <property type="match status" value="1"/>
</dbReference>
<dbReference type="GO" id="GO:0007156">
    <property type="term" value="P:homophilic cell adhesion via plasma membrane adhesion molecules"/>
    <property type="evidence" value="ECO:0007669"/>
    <property type="project" value="InterPro"/>
</dbReference>
<accession>A0A8X6L437</accession>
<comment type="subcellular location">
    <subcellularLocation>
        <location evidence="12">Postsynaptic cell membrane</location>
        <topology evidence="12">Single-pass type I membrane protein</topology>
    </subcellularLocation>
</comment>
<keyword evidence="11" id="KW-0628">Postsynaptic cell membrane</keyword>
<evidence type="ECO:0000313" key="18">
    <source>
        <dbReference type="EMBL" id="GFQ95764.1"/>
    </source>
</evidence>
<evidence type="ECO:0000313" key="19">
    <source>
        <dbReference type="Proteomes" id="UP000887116"/>
    </source>
</evidence>
<evidence type="ECO:0000256" key="8">
    <source>
        <dbReference type="ARBA" id="ARBA00023018"/>
    </source>
</evidence>
<dbReference type="FunFam" id="2.60.40.60:FF:000025">
    <property type="entry name" value="Calsyntenin 1"/>
    <property type="match status" value="1"/>
</dbReference>
<sequence>MGYEVLERSIKYLLLSSFHHVISQDSSPRLENVKPEVGYHAIARENGRNVEVSPRIRVVDDEVCSFTITNKHHGEIPFMVQIMDKALGEAKLVAKKELNCEKRKAYKFDIAAVGCDGLSSENVTVHLTVEDMNEFAPEFVQETYSADVDEDRLYDKIVQVEADDNDCSAKFSDICKYEILTNDQPFAIDQEGRIKNTEPLSWENAPNHILTVVAYDCGMKRSKPATVNIKVNRVCRIGWKGVRERIEYTPGSGRRPLFPEARLELCDVPCKLERVATKVTLATRHIGKGCDRDTYSVESQRKLCGASSDSIDLLPSPGIGAEWTRGLPTDDGHESDQIYEFDGTSNAVVIPESTLNHNLTDNFTVAFWMKHEPYPDHNDTHMKEHIICNADDHKMNRHHYSIFVRNCRLILLLRREFYQERPSVFRPAEWRWKMPEVCDNQWHHYAVSVNFPEATLYVDGQQFKIQTNNPDIVDDWPLHPAKDINTTFVVGACWQGKDEKMAFNFHGFLAGLSVLRGRTENSEVLACLHRCKEGLEVPPADLLEPGMELLTNSDLSEVTVEGNSKSNLEDLISRVGYVNSREFPTPGRRSVQIGTTVTCAKGKPVKVPPVEAYIMVLQPELPSITINGTPNLAREYEAFKQGIQLFASVSVLISQDEEVHSNGLESMDHKLDSCSVQVYPPLNPDHEYFKLPISLMTHLGIHHKENKDGLVIFGADTIHNYDLILRQIVYYNRKPAYYLNRAFKLVCSELNGRFVSNEYIQTLTVIHPRAEPGHEAEPKPALEPVNHAQVHDHKVEFKEAKVRAAEFMDNDLGGGSEAIAKTSASHAVAIIIVVCVGFLVFMIVLGVIRIRAAHHRSRETRDEDQEMAWDDSSLTIIVNPMDQIEQEQVTRPLNEEEDSDSSDDGSSYRDDGESSEEEEDAGAAGKAKTKELEWDDSTLNF</sequence>
<dbReference type="PANTHER" id="PTHR14139">
    <property type="entry name" value="CALSYNTENIN"/>
    <property type="match status" value="1"/>
</dbReference>
<dbReference type="SUPFAM" id="SSF49899">
    <property type="entry name" value="Concanavalin A-like lectins/glucanases"/>
    <property type="match status" value="1"/>
</dbReference>
<dbReference type="SMART" id="SM00112">
    <property type="entry name" value="CA"/>
    <property type="match status" value="2"/>
</dbReference>
<dbReference type="AlphaFoldDB" id="A0A8X6L437"/>
<keyword evidence="10" id="KW-0325">Glycoprotein</keyword>
<evidence type="ECO:0000256" key="15">
    <source>
        <dbReference type="SAM" id="MobiDB-lite"/>
    </source>
</evidence>
<evidence type="ECO:0000256" key="3">
    <source>
        <dbReference type="ARBA" id="ARBA00022729"/>
    </source>
</evidence>
<dbReference type="Gene3D" id="2.60.120.200">
    <property type="match status" value="1"/>
</dbReference>
<feature type="transmembrane region" description="Helical" evidence="16">
    <location>
        <begin position="827"/>
        <end position="848"/>
    </location>
</feature>
<dbReference type="EMBL" id="BMAO01024498">
    <property type="protein sequence ID" value="GFQ95764.1"/>
    <property type="molecule type" value="Genomic_DNA"/>
</dbReference>
<dbReference type="GO" id="GO:0045211">
    <property type="term" value="C:postsynaptic membrane"/>
    <property type="evidence" value="ECO:0007669"/>
    <property type="project" value="UniProtKB-SubCell"/>
</dbReference>
<dbReference type="InterPro" id="IPR002126">
    <property type="entry name" value="Cadherin-like_dom"/>
</dbReference>
<reference evidence="18" key="1">
    <citation type="submission" date="2020-07" db="EMBL/GenBank/DDBJ databases">
        <title>Multicomponent nature underlies the extraordinary mechanical properties of spider dragline silk.</title>
        <authorList>
            <person name="Kono N."/>
            <person name="Nakamura H."/>
            <person name="Mori M."/>
            <person name="Yoshida Y."/>
            <person name="Ohtoshi R."/>
            <person name="Malay A.D."/>
            <person name="Moran D.A.P."/>
            <person name="Tomita M."/>
            <person name="Numata K."/>
            <person name="Arakawa K."/>
        </authorList>
    </citation>
    <scope>NUCLEOTIDE SEQUENCE</scope>
</reference>
<organism evidence="18 19">
    <name type="scientific">Trichonephila clavata</name>
    <name type="common">Joro spider</name>
    <name type="synonym">Nephila clavata</name>
    <dbReference type="NCBI Taxonomy" id="2740835"/>
    <lineage>
        <taxon>Eukaryota</taxon>
        <taxon>Metazoa</taxon>
        <taxon>Ecdysozoa</taxon>
        <taxon>Arthropoda</taxon>
        <taxon>Chelicerata</taxon>
        <taxon>Arachnida</taxon>
        <taxon>Araneae</taxon>
        <taxon>Araneomorphae</taxon>
        <taxon>Entelegynae</taxon>
        <taxon>Araneoidea</taxon>
        <taxon>Nephilidae</taxon>
        <taxon>Trichonephila</taxon>
    </lineage>
</organism>
<dbReference type="CDD" id="cd11304">
    <property type="entry name" value="Cadherin_repeat"/>
    <property type="match status" value="2"/>
</dbReference>
<evidence type="ECO:0000256" key="14">
    <source>
        <dbReference type="PROSITE-ProRule" id="PRU00043"/>
    </source>
</evidence>
<evidence type="ECO:0000259" key="17">
    <source>
        <dbReference type="PROSITE" id="PS50268"/>
    </source>
</evidence>
<dbReference type="GO" id="GO:0050806">
    <property type="term" value="P:positive regulation of synaptic transmission"/>
    <property type="evidence" value="ECO:0007669"/>
    <property type="project" value="TreeGrafter"/>
</dbReference>
<evidence type="ECO:0000256" key="10">
    <source>
        <dbReference type="ARBA" id="ARBA00023180"/>
    </source>
</evidence>
<dbReference type="PANTHER" id="PTHR14139:SF2">
    <property type="entry name" value="CALSYNTENIN-1"/>
    <property type="match status" value="1"/>
</dbReference>
<evidence type="ECO:0000256" key="12">
    <source>
        <dbReference type="ARBA" id="ARBA00035006"/>
    </source>
</evidence>
<dbReference type="InterPro" id="IPR013320">
    <property type="entry name" value="ConA-like_dom_sf"/>
</dbReference>
<comment type="similarity">
    <text evidence="13">Belongs to the calsyntenin family.</text>
</comment>
<keyword evidence="2 16" id="KW-0812">Transmembrane</keyword>
<evidence type="ECO:0000256" key="6">
    <source>
        <dbReference type="ARBA" id="ARBA00022889"/>
    </source>
</evidence>
<evidence type="ECO:0000256" key="4">
    <source>
        <dbReference type="ARBA" id="ARBA00022737"/>
    </source>
</evidence>
<evidence type="ECO:0000256" key="9">
    <source>
        <dbReference type="ARBA" id="ARBA00023136"/>
    </source>
</evidence>
<dbReference type="PROSITE" id="PS50268">
    <property type="entry name" value="CADHERIN_2"/>
    <property type="match status" value="2"/>
</dbReference>
<evidence type="ECO:0000256" key="1">
    <source>
        <dbReference type="ARBA" id="ARBA00022475"/>
    </source>
</evidence>
<protein>
    <submittedName>
        <fullName evidence="18">Calsyntenin-1</fullName>
    </submittedName>
</protein>
<evidence type="ECO:0000256" key="16">
    <source>
        <dbReference type="SAM" id="Phobius"/>
    </source>
</evidence>
<keyword evidence="3" id="KW-0732">Signal</keyword>
<dbReference type="OrthoDB" id="10012272at2759"/>
<feature type="domain" description="Cadherin" evidence="17">
    <location>
        <begin position="140"/>
        <end position="258"/>
    </location>
</feature>
<keyword evidence="5 14" id="KW-0106">Calcium</keyword>
<dbReference type="Gene3D" id="2.60.40.60">
    <property type="entry name" value="Cadherins"/>
    <property type="match status" value="2"/>
</dbReference>
<name>A0A8X6L437_TRICU</name>
<keyword evidence="19" id="KW-1185">Reference proteome</keyword>
<evidence type="ECO:0000256" key="2">
    <source>
        <dbReference type="ARBA" id="ARBA00022692"/>
    </source>
</evidence>
<evidence type="ECO:0000256" key="13">
    <source>
        <dbReference type="ARBA" id="ARBA00035015"/>
    </source>
</evidence>
<dbReference type="InterPro" id="IPR015919">
    <property type="entry name" value="Cadherin-like_sf"/>
</dbReference>
<dbReference type="GO" id="GO:0005509">
    <property type="term" value="F:calcium ion binding"/>
    <property type="evidence" value="ECO:0007669"/>
    <property type="project" value="UniProtKB-UniRule"/>
</dbReference>
<keyword evidence="8" id="KW-0770">Synapse</keyword>
<dbReference type="Proteomes" id="UP000887116">
    <property type="component" value="Unassembled WGS sequence"/>
</dbReference>
<proteinExistence type="inferred from homology"/>
<dbReference type="Pfam" id="PF19699">
    <property type="entry name" value="CLSTN_C"/>
    <property type="match status" value="1"/>
</dbReference>
<dbReference type="Pfam" id="PF00028">
    <property type="entry name" value="Cadherin"/>
    <property type="match status" value="1"/>
</dbReference>
<keyword evidence="7 16" id="KW-1133">Transmembrane helix</keyword>
<feature type="domain" description="Cadherin" evidence="17">
    <location>
        <begin position="66"/>
        <end position="139"/>
    </location>
</feature>
<keyword evidence="9 16" id="KW-0472">Membrane</keyword>
<keyword evidence="1" id="KW-1003">Cell membrane</keyword>
<dbReference type="GO" id="GO:0009986">
    <property type="term" value="C:cell surface"/>
    <property type="evidence" value="ECO:0007669"/>
    <property type="project" value="TreeGrafter"/>
</dbReference>
<dbReference type="GO" id="GO:0051965">
    <property type="term" value="P:positive regulation of synapse assembly"/>
    <property type="evidence" value="ECO:0007669"/>
    <property type="project" value="TreeGrafter"/>
</dbReference>
<keyword evidence="4" id="KW-0677">Repeat</keyword>
<feature type="region of interest" description="Disordered" evidence="15">
    <location>
        <begin position="886"/>
        <end position="941"/>
    </location>
</feature>
<keyword evidence="6" id="KW-0130">Cell adhesion</keyword>
<evidence type="ECO:0000256" key="5">
    <source>
        <dbReference type="ARBA" id="ARBA00022837"/>
    </source>
</evidence>
<dbReference type="InterPro" id="IPR045588">
    <property type="entry name" value="CLSTN_C"/>
</dbReference>
<gene>
    <name evidence="18" type="primary">Cals</name>
    <name evidence="18" type="ORF">TNCT_563951</name>
</gene>